<dbReference type="GO" id="GO:0016149">
    <property type="term" value="F:translation release factor activity, codon specific"/>
    <property type="evidence" value="ECO:0007669"/>
    <property type="project" value="UniProtKB-UniRule"/>
</dbReference>
<comment type="similarity">
    <text evidence="1 4">Belongs to the prokaryotic/mitochondrial release factor family.</text>
</comment>
<evidence type="ECO:0000259" key="6">
    <source>
        <dbReference type="SMART" id="SM00937"/>
    </source>
</evidence>
<name>A0A8E6B7R7_9BACT</name>
<keyword evidence="4" id="KW-0963">Cytoplasm</keyword>
<evidence type="ECO:0000256" key="2">
    <source>
        <dbReference type="ARBA" id="ARBA00022481"/>
    </source>
</evidence>
<dbReference type="InterPro" id="IPR045853">
    <property type="entry name" value="Pep_chain_release_fac_I_sf"/>
</dbReference>
<dbReference type="PANTHER" id="PTHR43116">
    <property type="entry name" value="PEPTIDE CHAIN RELEASE FACTOR 2"/>
    <property type="match status" value="1"/>
</dbReference>
<evidence type="ECO:0000256" key="5">
    <source>
        <dbReference type="NCBIfam" id="TIGR00020"/>
    </source>
</evidence>
<organism evidence="7 8">
    <name type="scientific">Telmatocola sphagniphila</name>
    <dbReference type="NCBI Taxonomy" id="1123043"/>
    <lineage>
        <taxon>Bacteria</taxon>
        <taxon>Pseudomonadati</taxon>
        <taxon>Planctomycetota</taxon>
        <taxon>Planctomycetia</taxon>
        <taxon>Gemmatales</taxon>
        <taxon>Gemmataceae</taxon>
    </lineage>
</organism>
<protein>
    <recommendedName>
        <fullName evidence="4 5">Peptide chain release factor 2</fullName>
        <shortName evidence="4">RF-2</shortName>
    </recommendedName>
</protein>
<reference evidence="7" key="1">
    <citation type="submission" date="2021-05" db="EMBL/GenBank/DDBJ databases">
        <title>Complete genome sequence of the cellulolytic planctomycete Telmatocola sphagniphila SP2T and characterization of the first cellulase from planctomycetes.</title>
        <authorList>
            <person name="Rakitin A.L."/>
            <person name="Beletsky A.V."/>
            <person name="Naumoff D.G."/>
            <person name="Kulichevskaya I.S."/>
            <person name="Mardanov A.V."/>
            <person name="Ravin N.V."/>
            <person name="Dedysh S.N."/>
        </authorList>
    </citation>
    <scope>NUCLEOTIDE SEQUENCE</scope>
    <source>
        <strain evidence="7">SP2T</strain>
    </source>
</reference>
<keyword evidence="8" id="KW-1185">Reference proteome</keyword>
<feature type="domain" description="Peptide chain release factor" evidence="6">
    <location>
        <begin position="83"/>
        <end position="191"/>
    </location>
</feature>
<dbReference type="Pfam" id="PF00472">
    <property type="entry name" value="RF-1"/>
    <property type="match status" value="1"/>
</dbReference>
<dbReference type="NCBIfam" id="TIGR00020">
    <property type="entry name" value="prfB"/>
    <property type="match status" value="1"/>
</dbReference>
<dbReference type="Gene3D" id="3.30.160.20">
    <property type="match status" value="1"/>
</dbReference>
<dbReference type="InterPro" id="IPR005139">
    <property type="entry name" value="PCRF"/>
</dbReference>
<keyword evidence="2 4" id="KW-0488">Methylation</keyword>
<dbReference type="PANTHER" id="PTHR43116:SF3">
    <property type="entry name" value="CLASS I PEPTIDE CHAIN RELEASE FACTOR"/>
    <property type="match status" value="1"/>
</dbReference>
<dbReference type="SMART" id="SM00937">
    <property type="entry name" value="PCRF"/>
    <property type="match status" value="1"/>
</dbReference>
<accession>A0A8E6B7R7</accession>
<evidence type="ECO:0000313" key="7">
    <source>
        <dbReference type="EMBL" id="QVL32912.1"/>
    </source>
</evidence>
<dbReference type="SUPFAM" id="SSF75620">
    <property type="entry name" value="Release factor"/>
    <property type="match status" value="1"/>
</dbReference>
<evidence type="ECO:0000256" key="4">
    <source>
        <dbReference type="HAMAP-Rule" id="MF_00094"/>
    </source>
</evidence>
<dbReference type="Gene3D" id="1.20.58.410">
    <property type="entry name" value="Release factor"/>
    <property type="match status" value="1"/>
</dbReference>
<dbReference type="GO" id="GO:0005737">
    <property type="term" value="C:cytoplasm"/>
    <property type="evidence" value="ECO:0007669"/>
    <property type="project" value="UniProtKB-SubCell"/>
</dbReference>
<dbReference type="AlphaFoldDB" id="A0A8E6B7R7"/>
<dbReference type="HAMAP" id="MF_00094">
    <property type="entry name" value="Rel_fac_2"/>
    <property type="match status" value="1"/>
</dbReference>
<comment type="subcellular location">
    <subcellularLocation>
        <location evidence="4">Cytoplasm</location>
    </subcellularLocation>
</comment>
<dbReference type="EMBL" id="CP074694">
    <property type="protein sequence ID" value="QVL32912.1"/>
    <property type="molecule type" value="Genomic_DNA"/>
</dbReference>
<feature type="modified residue" description="N5-methylglutamine" evidence="4">
    <location>
        <position position="248"/>
    </location>
</feature>
<comment type="function">
    <text evidence="4">Peptide chain release factor 2 directs the termination of translation in response to the peptide chain termination codons UGA and UAA.</text>
</comment>
<dbReference type="Pfam" id="PF03462">
    <property type="entry name" value="PCRF"/>
    <property type="match status" value="1"/>
</dbReference>
<evidence type="ECO:0000256" key="3">
    <source>
        <dbReference type="ARBA" id="ARBA00022917"/>
    </source>
</evidence>
<sequence>MNAELRRRTDDLCNNLTQLRDSLDIAAKIRDRDALNAKMGEANFWDSPTQAQKTIQQLKPLNGLIKPYEELTASIGDLQAFAELCQEDETLETDWLKEIERVEKLYGNFELQAMMSGKHDASNAIVHIQAGAGGTDACDWAQIMLRMYTRWAESHGFKVELQDQVENIEAGLQSCTFRVVGDYAYGYLQSELGVHRLVRISPFGSGDTRQTSFAAVDVLPELDDTIEIVIKPDDLIKQTFCSGGPGGQHQNKTQSGVRWIHVPTGVAAESRTERSQIKNAENAMTLLKARLYRIEEQKQMAEFDKHYETKAEVAFGSQIRSYVLQPYTLVRDERDGIDVKTAQVLPVLDGDLDQFMHAYLRHKTARMHRKKSA</sequence>
<comment type="PTM">
    <text evidence="4">Methylated by PrmC. Methylation increases the termination efficiency of RF2.</text>
</comment>
<dbReference type="InterPro" id="IPR004374">
    <property type="entry name" value="PrfB"/>
</dbReference>
<dbReference type="RefSeq" id="WP_213497802.1">
    <property type="nucleotide sequence ID" value="NZ_CP074694.1"/>
</dbReference>
<evidence type="ECO:0000256" key="1">
    <source>
        <dbReference type="ARBA" id="ARBA00010835"/>
    </source>
</evidence>
<gene>
    <name evidence="4 7" type="primary">prfB</name>
    <name evidence="7" type="ORF">KIH39_03060</name>
</gene>
<dbReference type="Gene3D" id="3.30.70.1660">
    <property type="match status" value="1"/>
</dbReference>
<dbReference type="InterPro" id="IPR000352">
    <property type="entry name" value="Pep_chain_release_fac_I"/>
</dbReference>
<dbReference type="Proteomes" id="UP000676194">
    <property type="component" value="Chromosome"/>
</dbReference>
<proteinExistence type="inferred from homology"/>
<evidence type="ECO:0000313" key="8">
    <source>
        <dbReference type="Proteomes" id="UP000676194"/>
    </source>
</evidence>
<keyword evidence="3 4" id="KW-0648">Protein biosynthesis</keyword>
<dbReference type="KEGG" id="tsph:KIH39_03060"/>